<feature type="region of interest" description="Disordered" evidence="1">
    <location>
        <begin position="25"/>
        <end position="45"/>
    </location>
</feature>
<accession>A0AAN8CWZ3</accession>
<proteinExistence type="predicted"/>
<keyword evidence="3" id="KW-1185">Reference proteome</keyword>
<dbReference type="AlphaFoldDB" id="A0AAN8CWZ3"/>
<evidence type="ECO:0000313" key="3">
    <source>
        <dbReference type="Proteomes" id="UP001335648"/>
    </source>
</evidence>
<dbReference type="Proteomes" id="UP001335648">
    <property type="component" value="Unassembled WGS sequence"/>
</dbReference>
<evidence type="ECO:0000313" key="2">
    <source>
        <dbReference type="EMBL" id="KAK5912042.1"/>
    </source>
</evidence>
<comment type="caution">
    <text evidence="2">The sequence shown here is derived from an EMBL/GenBank/DDBJ whole genome shotgun (WGS) entry which is preliminary data.</text>
</comment>
<reference evidence="2 3" key="1">
    <citation type="journal article" date="2023" name="Mol. Biol. Evol.">
        <title>Genomics of Secondarily Temperate Adaptation in the Only Non-Antarctic Icefish.</title>
        <authorList>
            <person name="Rivera-Colon A.G."/>
            <person name="Rayamajhi N."/>
            <person name="Minhas B.F."/>
            <person name="Madrigal G."/>
            <person name="Bilyk K.T."/>
            <person name="Yoon V."/>
            <person name="Hune M."/>
            <person name="Gregory S."/>
            <person name="Cheng C.H.C."/>
            <person name="Catchen J.M."/>
        </authorList>
    </citation>
    <scope>NUCLEOTIDE SEQUENCE [LARGE SCALE GENOMIC DNA]</scope>
    <source>
        <strain evidence="2">JC2023a</strain>
    </source>
</reference>
<protein>
    <submittedName>
        <fullName evidence="2">Uncharacterized protein</fullName>
    </submittedName>
</protein>
<sequence>MPALGGEVAVALVRRDGATLSRLGGAERKQPAHESALIFPPPDPPTLWRPHSLEMTTLTQNTGPSTKRAFHGHQCTVRPIQAL</sequence>
<name>A0AAN8CWZ3_9TELE</name>
<evidence type="ECO:0000256" key="1">
    <source>
        <dbReference type="SAM" id="MobiDB-lite"/>
    </source>
</evidence>
<organism evidence="2 3">
    <name type="scientific">Champsocephalus esox</name>
    <name type="common">pike icefish</name>
    <dbReference type="NCBI Taxonomy" id="159716"/>
    <lineage>
        <taxon>Eukaryota</taxon>
        <taxon>Metazoa</taxon>
        <taxon>Chordata</taxon>
        <taxon>Craniata</taxon>
        <taxon>Vertebrata</taxon>
        <taxon>Euteleostomi</taxon>
        <taxon>Actinopterygii</taxon>
        <taxon>Neopterygii</taxon>
        <taxon>Teleostei</taxon>
        <taxon>Neoteleostei</taxon>
        <taxon>Acanthomorphata</taxon>
        <taxon>Eupercaria</taxon>
        <taxon>Perciformes</taxon>
        <taxon>Notothenioidei</taxon>
        <taxon>Channichthyidae</taxon>
        <taxon>Champsocephalus</taxon>
    </lineage>
</organism>
<gene>
    <name evidence="2" type="ORF">CesoFtcFv8_001957</name>
</gene>
<dbReference type="EMBL" id="JAULUE010002047">
    <property type="protein sequence ID" value="KAK5912042.1"/>
    <property type="molecule type" value="Genomic_DNA"/>
</dbReference>